<dbReference type="EMBL" id="JAKMXF010000133">
    <property type="protein sequence ID" value="KAI6656921.1"/>
    <property type="molecule type" value="Genomic_DNA"/>
</dbReference>
<protein>
    <recommendedName>
        <fullName evidence="2">JmjC domain-containing protein</fullName>
    </recommendedName>
</protein>
<keyword evidence="4" id="KW-1185">Reference proteome</keyword>
<dbReference type="Pfam" id="PF13621">
    <property type="entry name" value="Cupin_8"/>
    <property type="match status" value="1"/>
</dbReference>
<evidence type="ECO:0000256" key="1">
    <source>
        <dbReference type="SAM" id="SignalP"/>
    </source>
</evidence>
<feature type="chain" id="PRO_5043989534" description="JmjC domain-containing protein" evidence="1">
    <location>
        <begin position="23"/>
        <end position="708"/>
    </location>
</feature>
<name>A0AAV7K9F3_9METZ</name>
<reference evidence="3 4" key="1">
    <citation type="journal article" date="2023" name="BMC Biol.">
        <title>The compact genome of the sponge Oopsacas minuta (Hexactinellida) is lacking key metazoan core genes.</title>
        <authorList>
            <person name="Santini S."/>
            <person name="Schenkelaars Q."/>
            <person name="Jourda C."/>
            <person name="Duchesne M."/>
            <person name="Belahbib H."/>
            <person name="Rocher C."/>
            <person name="Selva M."/>
            <person name="Riesgo A."/>
            <person name="Vervoort M."/>
            <person name="Leys S.P."/>
            <person name="Kodjabachian L."/>
            <person name="Le Bivic A."/>
            <person name="Borchiellini C."/>
            <person name="Claverie J.M."/>
            <person name="Renard E."/>
        </authorList>
    </citation>
    <scope>NUCLEOTIDE SEQUENCE [LARGE SCALE GENOMIC DNA]</scope>
    <source>
        <strain evidence="3">SPO-2</strain>
    </source>
</reference>
<feature type="domain" description="JmjC" evidence="2">
    <location>
        <begin position="397"/>
        <end position="563"/>
    </location>
</feature>
<keyword evidence="1" id="KW-0732">Signal</keyword>
<dbReference type="AlphaFoldDB" id="A0AAV7K9F3"/>
<evidence type="ECO:0000313" key="3">
    <source>
        <dbReference type="EMBL" id="KAI6656921.1"/>
    </source>
</evidence>
<comment type="caution">
    <text evidence="3">The sequence shown here is derived from an EMBL/GenBank/DDBJ whole genome shotgun (WGS) entry which is preliminary data.</text>
</comment>
<dbReference type="InterPro" id="IPR041667">
    <property type="entry name" value="Cupin_8"/>
</dbReference>
<proteinExistence type="predicted"/>
<dbReference type="PANTHER" id="PTHR12461">
    <property type="entry name" value="HYPOXIA-INDUCIBLE FACTOR 1 ALPHA INHIBITOR-RELATED"/>
    <property type="match status" value="1"/>
</dbReference>
<sequence length="708" mass="82801">MSFKLILFIIALFVCLPTSSLKDTTINTDIIAVYISVSSQIEFNLTWIDDVITRVEPIQHVYNVTHLVLTLHDCETLRARIITNNKCISTTLHDVPFNCEINKQIDEYLLLNIALDMLYNDKIYSHILSVLDLTLPKYSVLTVLPEKELILSENQTESILNRIYENIPLSFNTLIFVINESIHPHYKLYGSPGYEDTYTDGTGFNEALTANNIPVSERYISLQYNMLTNGIYTRVASYQKFDNSQDYLFKLLIHLFTNYFVSNDEYLEFKEEYSDNCIDTLLCTDYIRSQCEDDILNKFTVKQLEKVIWERETSLNDYLFENNELIVLTNTSVLEWSALETFTFENLPNIFTQEEYHDVKHTSSKLTFDPDLSVDKLKFNISLSYQKISLTRDELSHSFTHSSNAHYLFTKLSPSLLPYFSPREMLFQTYDDYLSGHQFLWISSSGLATHLHIDMDWNCFVQIRGRKRFTLFPPSQHELMYMYPRIHPMWHKSRIDLDHFSDMFSNFLLTSPVQVTLEPGDLLFIPGYTWHYVESLTPSISLSTWSHDYQLRAHMDAVYKYDHKFDLLHHKQGRIAALRLYIDMLINKMVGVGRTKQFLGRLISNRFHGLETLFTHELTSTLCDPYIIPTALHVIGYARLDTDIISQHFTELSPAARDILLVNYIEEISAGVVGTRYLYAFFTQCFASQTYHRTDMYRDIDIWKHVDN</sequence>
<organism evidence="3 4">
    <name type="scientific">Oopsacas minuta</name>
    <dbReference type="NCBI Taxonomy" id="111878"/>
    <lineage>
        <taxon>Eukaryota</taxon>
        <taxon>Metazoa</taxon>
        <taxon>Porifera</taxon>
        <taxon>Hexactinellida</taxon>
        <taxon>Hexasterophora</taxon>
        <taxon>Lyssacinosida</taxon>
        <taxon>Leucopsacidae</taxon>
        <taxon>Oopsacas</taxon>
    </lineage>
</organism>
<dbReference type="InterPro" id="IPR003347">
    <property type="entry name" value="JmjC_dom"/>
</dbReference>
<dbReference type="PROSITE" id="PS51184">
    <property type="entry name" value="JMJC"/>
    <property type="match status" value="1"/>
</dbReference>
<dbReference type="SMART" id="SM00558">
    <property type="entry name" value="JmjC"/>
    <property type="match status" value="1"/>
</dbReference>
<dbReference type="Proteomes" id="UP001165289">
    <property type="component" value="Unassembled WGS sequence"/>
</dbReference>
<feature type="signal peptide" evidence="1">
    <location>
        <begin position="1"/>
        <end position="22"/>
    </location>
</feature>
<evidence type="ECO:0000313" key="4">
    <source>
        <dbReference type="Proteomes" id="UP001165289"/>
    </source>
</evidence>
<gene>
    <name evidence="3" type="ORF">LOD99_16223</name>
</gene>
<dbReference type="SUPFAM" id="SSF51197">
    <property type="entry name" value="Clavaminate synthase-like"/>
    <property type="match status" value="1"/>
</dbReference>
<evidence type="ECO:0000259" key="2">
    <source>
        <dbReference type="PROSITE" id="PS51184"/>
    </source>
</evidence>
<dbReference type="Gene3D" id="2.60.120.10">
    <property type="entry name" value="Jelly Rolls"/>
    <property type="match status" value="1"/>
</dbReference>
<accession>A0AAV7K9F3</accession>
<dbReference type="InterPro" id="IPR014710">
    <property type="entry name" value="RmlC-like_jellyroll"/>
</dbReference>
<dbReference type="PANTHER" id="PTHR12461:SF105">
    <property type="entry name" value="HYPOXIA-INDUCIBLE FACTOR 1-ALPHA INHIBITOR"/>
    <property type="match status" value="1"/>
</dbReference>